<reference evidence="1" key="1">
    <citation type="submission" date="2023-06" db="EMBL/GenBank/DDBJ databases">
        <authorList>
            <person name="Kurt Z."/>
        </authorList>
    </citation>
    <scope>NUCLEOTIDE SEQUENCE</scope>
</reference>
<comment type="caution">
    <text evidence="1">The sequence shown here is derived from an EMBL/GenBank/DDBJ whole genome shotgun (WGS) entry which is preliminary data.</text>
</comment>
<dbReference type="Proteomes" id="UP001642409">
    <property type="component" value="Unassembled WGS sequence"/>
</dbReference>
<dbReference type="EMBL" id="CATOUU010000831">
    <property type="protein sequence ID" value="CAI9952389.1"/>
    <property type="molecule type" value="Genomic_DNA"/>
</dbReference>
<name>A0AA86UEC8_9EUKA</name>
<gene>
    <name evidence="1" type="ORF">HINF_LOCUS40034</name>
    <name evidence="2" type="ORF">HINF_LOCUS7208</name>
</gene>
<keyword evidence="3" id="KW-1185">Reference proteome</keyword>
<sequence>MSRFFVNVKIVIDRNCSVECSSGHSGKRHCLLRYCLEKEIRSARFTAYNISMEDNIADEQQKQLSFSYYPVYTPAHYKAVAVYTRDSILLAVLSCTTLKNIKNVSQKQKWMEHDAIEILLYICKYVFQINVKIFTIQNYQYFYKLILKCYLLQTIYIITLYQYTFISLTDFATAKQTTLM</sequence>
<dbReference type="AlphaFoldDB" id="A0AA86UEC8"/>
<proteinExistence type="predicted"/>
<organism evidence="1">
    <name type="scientific">Hexamita inflata</name>
    <dbReference type="NCBI Taxonomy" id="28002"/>
    <lineage>
        <taxon>Eukaryota</taxon>
        <taxon>Metamonada</taxon>
        <taxon>Diplomonadida</taxon>
        <taxon>Hexamitidae</taxon>
        <taxon>Hexamitinae</taxon>
        <taxon>Hexamita</taxon>
    </lineage>
</organism>
<evidence type="ECO:0000313" key="1">
    <source>
        <dbReference type="EMBL" id="CAI9952389.1"/>
    </source>
</evidence>
<protein>
    <submittedName>
        <fullName evidence="2">Hypothetical_protein</fullName>
    </submittedName>
</protein>
<evidence type="ECO:0000313" key="2">
    <source>
        <dbReference type="EMBL" id="CAL5982567.1"/>
    </source>
</evidence>
<reference evidence="2 3" key="2">
    <citation type="submission" date="2024-07" db="EMBL/GenBank/DDBJ databases">
        <authorList>
            <person name="Akdeniz Z."/>
        </authorList>
    </citation>
    <scope>NUCLEOTIDE SEQUENCE [LARGE SCALE GENOMIC DNA]</scope>
</reference>
<evidence type="ECO:0000313" key="3">
    <source>
        <dbReference type="Proteomes" id="UP001642409"/>
    </source>
</evidence>
<accession>A0AA86UEC8</accession>
<dbReference type="EMBL" id="CAXDID020000014">
    <property type="protein sequence ID" value="CAL5982567.1"/>
    <property type="molecule type" value="Genomic_DNA"/>
</dbReference>